<evidence type="ECO:0000259" key="5">
    <source>
        <dbReference type="Pfam" id="PF13271"/>
    </source>
</evidence>
<dbReference type="InterPro" id="IPR036322">
    <property type="entry name" value="WD40_repeat_dom_sf"/>
</dbReference>
<feature type="repeat" description="WD" evidence="3">
    <location>
        <begin position="798"/>
        <end position="837"/>
    </location>
</feature>
<dbReference type="Gene3D" id="3.40.50.300">
    <property type="entry name" value="P-loop containing nucleotide triphosphate hydrolases"/>
    <property type="match status" value="1"/>
</dbReference>
<evidence type="ECO:0000313" key="6">
    <source>
        <dbReference type="EMBL" id="BBM88277.1"/>
    </source>
</evidence>
<feature type="repeat" description="WD" evidence="3">
    <location>
        <begin position="963"/>
        <end position="994"/>
    </location>
</feature>
<reference evidence="6 7" key="1">
    <citation type="submission" date="2019-08" db="EMBL/GenBank/DDBJ databases">
        <title>Complete genome sequence of Candidatus Uab amorphum.</title>
        <authorList>
            <person name="Shiratori T."/>
            <person name="Suzuki S."/>
            <person name="Kakizawa Y."/>
            <person name="Ishida K."/>
        </authorList>
    </citation>
    <scope>NUCLEOTIDE SEQUENCE [LARGE SCALE GENOMIC DNA]</scope>
    <source>
        <strain evidence="6 7">SRT547</strain>
    </source>
</reference>
<dbReference type="PANTHER" id="PTHR14604:SF4">
    <property type="entry name" value="F-BOX DOMAIN-CONTAINING PROTEIN"/>
    <property type="match status" value="1"/>
</dbReference>
<dbReference type="Pfam" id="PF13271">
    <property type="entry name" value="DUF4062"/>
    <property type="match status" value="1"/>
</dbReference>
<evidence type="ECO:0000256" key="3">
    <source>
        <dbReference type="PROSITE-ProRule" id="PRU00221"/>
    </source>
</evidence>
<dbReference type="Proteomes" id="UP000326354">
    <property type="component" value="Chromosome"/>
</dbReference>
<evidence type="ECO:0008006" key="8">
    <source>
        <dbReference type="Google" id="ProtNLM"/>
    </source>
</evidence>
<dbReference type="SMART" id="SM00320">
    <property type="entry name" value="WD40"/>
    <property type="match status" value="13"/>
</dbReference>
<dbReference type="InterPro" id="IPR001680">
    <property type="entry name" value="WD40_rpt"/>
</dbReference>
<dbReference type="PROSITE" id="PS50294">
    <property type="entry name" value="WD_REPEATS_REGION"/>
    <property type="match status" value="11"/>
</dbReference>
<keyword evidence="7" id="KW-1185">Reference proteome</keyword>
<keyword evidence="2" id="KW-0677">Repeat</keyword>
<dbReference type="Pfam" id="PF00400">
    <property type="entry name" value="WD40"/>
    <property type="match status" value="13"/>
</dbReference>
<feature type="repeat" description="WD" evidence="3">
    <location>
        <begin position="1088"/>
        <end position="1129"/>
    </location>
</feature>
<dbReference type="PROSITE" id="PS50082">
    <property type="entry name" value="WD_REPEATS_2"/>
    <property type="match status" value="13"/>
</dbReference>
<dbReference type="EMBL" id="AP019860">
    <property type="protein sequence ID" value="BBM88277.1"/>
    <property type="molecule type" value="Genomic_DNA"/>
</dbReference>
<dbReference type="KEGG" id="uam:UABAM_06698"/>
<proteinExistence type="predicted"/>
<dbReference type="SUPFAM" id="SSF50978">
    <property type="entry name" value="WD40 repeat-like"/>
    <property type="match status" value="2"/>
</dbReference>
<sequence>MNIWKTLKIFISSTFKDLELERDLLTNTFESIKKNIFDRRLTLIPYDLRWRERHEEEDLVKWCLKMVGQCQYFVGILGYRYGWRPPHDVDGKANNLSITEMEINYSLKHIPREKRFFCFGNIEQYSNTIHSETAEDLASLESLKQRLRDEGETIFEYQNIHQALDIIVNHLQKIIDVEYPANEKVDFHQLTQQEIFNDWIDEKRNGFVGRSDSLKILENFAMGSDAKNYCIVGAVAGTGKSALLSQFYWQWQQQPRKKILAHFLSLGGENREINGVMRSIGEQLKSVGFEMEKDASPAQIRKKVQRFLEEYREPLVMVMDGIDEVDDAGRNLQWLPQNLHANIRVIITTRLVDTWEILKKLPQAQTHELSPLTTEGIRSIIAWYQQMKNIHLSNEDVAILCKRAAGNPLYLKVALDEVVSSGIAVGQLALSVEALFTQILERLQKKYNREVIQQYLGMIAASRNGITEEELWEILSRKAQITDDFLLSVQNALDNFIVRRSGVLSFFHAEFERNIKQSLGKQDMRSMHQTIAKYLRDKGWGYTRTLADLPFHLQWSEQFSPLLELVTNIAFLQAKSSEGMTYSIVEDFSRLLTQPEVMLPDMKITMANDIAISRKTITLLLHALELDLQFIQRHPQLLFQCLWNRCYWHDVPKAKDYHKTIVDSEVVAPWESEDDEKLYRLAEYWQQQMSGKNVWVESLRPVEPSLDSPLISTLKGHEGWVRSIAFHPHNTEQIASASGDNTAKVWDITTRQCLFTMDHRDWVNSVQFSKNGQQIFTACRDRMIHVFNSRNGEKLFQLSGHNNSVQDIAVYGDTLVSVSKDHSVRMWKISTRECLKILEKHKTSIRCVVFHPSGEMFASGAKDGNICVWSKEGECLWTLKGHTKEVRGLSFHPTQNYLASSSGDATIRIWDLATGDNKHTIRDHKRDIRSITYNSNGTKLFSASKDQTLRCFDTKTNKCLGVFTGHEGELRCVICGDKGRIASAAMDRTIRIWNSEVNPLPFTLVTHNDFIRNLDINRDGEKIASCSRDNDVRIWDVKSGLCIHTLQGHCDNVSDVAFAHNDNRLVSGSHDKTLKLWDIEKEQQIFSLEGHEDFIRDFVWTTDDKYIVSVSRDATVRVWEAATGECVNILREHQSYLQCISCSHDNNYIASGARDGVSKVWKRNESGYSTQSLYTLEGHRSGVTSLAFHPNNMQLASASDDNTVRIWNMLTGECEQILEGHSGYVIEVAYSKDGSKIITVSWDRTTRVWDTGTGKTVHVKPGYAKAESIAKENLIHVINNGLEMVVEKDNAVVGYFGEGLNHTMVRNNLFFGGVGTGNVYILRVHGINEI</sequence>
<feature type="repeat" description="WD" evidence="3">
    <location>
        <begin position="1130"/>
        <end position="1162"/>
    </location>
</feature>
<dbReference type="InterPro" id="IPR015943">
    <property type="entry name" value="WD40/YVTN_repeat-like_dom_sf"/>
</dbReference>
<accession>A0A5S9IV16</accession>
<dbReference type="InterPro" id="IPR020472">
    <property type="entry name" value="WD40_PAC1"/>
</dbReference>
<dbReference type="PRINTS" id="PR00320">
    <property type="entry name" value="GPROTEINBRPT"/>
</dbReference>
<feature type="repeat" description="WD" evidence="3">
    <location>
        <begin position="756"/>
        <end position="797"/>
    </location>
</feature>
<feature type="repeat" description="WD" evidence="3">
    <location>
        <begin position="921"/>
        <end position="962"/>
    </location>
</feature>
<dbReference type="InterPro" id="IPR025139">
    <property type="entry name" value="DUF4062"/>
</dbReference>
<evidence type="ECO:0000256" key="2">
    <source>
        <dbReference type="ARBA" id="ARBA00022737"/>
    </source>
</evidence>
<dbReference type="InterPro" id="IPR007111">
    <property type="entry name" value="NACHT_NTPase"/>
</dbReference>
<feature type="repeat" description="WD" evidence="3">
    <location>
        <begin position="1004"/>
        <end position="1045"/>
    </location>
</feature>
<dbReference type="OrthoDB" id="277950at2"/>
<feature type="repeat" description="WD" evidence="3">
    <location>
        <begin position="1218"/>
        <end position="1259"/>
    </location>
</feature>
<evidence type="ECO:0000259" key="4">
    <source>
        <dbReference type="Pfam" id="PF05729"/>
    </source>
</evidence>
<dbReference type="PROSITE" id="PS00678">
    <property type="entry name" value="WD_REPEATS_1"/>
    <property type="match status" value="8"/>
</dbReference>
<dbReference type="InterPro" id="IPR027417">
    <property type="entry name" value="P-loop_NTPase"/>
</dbReference>
<dbReference type="PANTHER" id="PTHR14604">
    <property type="entry name" value="WD40 REPEAT PF20"/>
    <property type="match status" value="1"/>
</dbReference>
<feature type="repeat" description="WD" evidence="3">
    <location>
        <begin position="714"/>
        <end position="756"/>
    </location>
</feature>
<dbReference type="SUPFAM" id="SSF82171">
    <property type="entry name" value="DPP6 N-terminal domain-like"/>
    <property type="match status" value="1"/>
</dbReference>
<dbReference type="Gene3D" id="2.130.10.10">
    <property type="entry name" value="YVTN repeat-like/Quinoprotein amine dehydrogenase"/>
    <property type="match status" value="6"/>
</dbReference>
<keyword evidence="1 3" id="KW-0853">WD repeat</keyword>
<name>A0A5S9IV16_UABAM</name>
<feature type="domain" description="DUF4062" evidence="5">
    <location>
        <begin position="8"/>
        <end position="105"/>
    </location>
</feature>
<feature type="domain" description="NACHT" evidence="4">
    <location>
        <begin position="231"/>
        <end position="381"/>
    </location>
</feature>
<dbReference type="SUPFAM" id="SSF52540">
    <property type="entry name" value="P-loop containing nucleoside triphosphate hydrolases"/>
    <property type="match status" value="1"/>
</dbReference>
<dbReference type="Pfam" id="PF05729">
    <property type="entry name" value="NACHT"/>
    <property type="match status" value="1"/>
</dbReference>
<feature type="repeat" description="WD" evidence="3">
    <location>
        <begin position="838"/>
        <end position="870"/>
    </location>
</feature>
<dbReference type="CDD" id="cd00200">
    <property type="entry name" value="WD40"/>
    <property type="match status" value="2"/>
</dbReference>
<feature type="repeat" description="WD" evidence="3">
    <location>
        <begin position="879"/>
        <end position="920"/>
    </location>
</feature>
<feature type="repeat" description="WD" evidence="3">
    <location>
        <begin position="1176"/>
        <end position="1217"/>
    </location>
</feature>
<evidence type="ECO:0000256" key="1">
    <source>
        <dbReference type="ARBA" id="ARBA00022574"/>
    </source>
</evidence>
<dbReference type="InterPro" id="IPR019775">
    <property type="entry name" value="WD40_repeat_CS"/>
</dbReference>
<dbReference type="RefSeq" id="WP_152021895.1">
    <property type="nucleotide sequence ID" value="NZ_AP019860.1"/>
</dbReference>
<gene>
    <name evidence="6" type="ORF">UABAM_06698</name>
</gene>
<organism evidence="6 7">
    <name type="scientific">Uabimicrobium amorphum</name>
    <dbReference type="NCBI Taxonomy" id="2596890"/>
    <lineage>
        <taxon>Bacteria</taxon>
        <taxon>Pseudomonadati</taxon>
        <taxon>Planctomycetota</taxon>
        <taxon>Candidatus Uabimicrobiia</taxon>
        <taxon>Candidatus Uabimicrobiales</taxon>
        <taxon>Candidatus Uabimicrobiaceae</taxon>
        <taxon>Candidatus Uabimicrobium</taxon>
    </lineage>
</organism>
<evidence type="ECO:0000313" key="7">
    <source>
        <dbReference type="Proteomes" id="UP000326354"/>
    </source>
</evidence>
<feature type="repeat" description="WD" evidence="3">
    <location>
        <begin position="1046"/>
        <end position="1087"/>
    </location>
</feature>
<dbReference type="InterPro" id="IPR050995">
    <property type="entry name" value="WD-F-box_domain-protein"/>
</dbReference>
<protein>
    <recommendedName>
        <fullName evidence="8">DUF4062 domain-containing protein</fullName>
    </recommendedName>
</protein>